<name>A0A5N7BU62_PETAA</name>
<keyword evidence="1" id="KW-0472">Membrane</keyword>
<reference evidence="2" key="1">
    <citation type="submission" date="2019-04" db="EMBL/GenBank/DDBJ databases">
        <title>Friends and foes A comparative genomics studyof 23 Aspergillus species from section Flavi.</title>
        <authorList>
            <consortium name="DOE Joint Genome Institute"/>
            <person name="Kjaerbolling I."/>
            <person name="Vesth T."/>
            <person name="Frisvad J.C."/>
            <person name="Nybo J.L."/>
            <person name="Theobald S."/>
            <person name="Kildgaard S."/>
            <person name="Isbrandt T."/>
            <person name="Kuo A."/>
            <person name="Sato A."/>
            <person name="Lyhne E.K."/>
            <person name="Kogle M.E."/>
            <person name="Wiebenga A."/>
            <person name="Kun R.S."/>
            <person name="Lubbers R.J."/>
            <person name="Makela M.R."/>
            <person name="Barry K."/>
            <person name="Chovatia M."/>
            <person name="Clum A."/>
            <person name="Daum C."/>
            <person name="Haridas S."/>
            <person name="He G."/>
            <person name="LaButti K."/>
            <person name="Lipzen A."/>
            <person name="Mondo S."/>
            <person name="Riley R."/>
            <person name="Salamov A."/>
            <person name="Simmons B.A."/>
            <person name="Magnuson J.K."/>
            <person name="Henrissat B."/>
            <person name="Mortensen U.H."/>
            <person name="Larsen T.O."/>
            <person name="Devries R.P."/>
            <person name="Grigoriev I.V."/>
            <person name="Machida M."/>
            <person name="Baker S.E."/>
            <person name="Andersen M.R."/>
        </authorList>
    </citation>
    <scope>NUCLEOTIDE SEQUENCE [LARGE SCALE GENOMIC DNA]</scope>
    <source>
        <strain evidence="2">IBT 14317</strain>
    </source>
</reference>
<dbReference type="AlphaFoldDB" id="A0A5N7BU62"/>
<organism evidence="2">
    <name type="scientific">Petromyces alliaceus</name>
    <name type="common">Aspergillus alliaceus</name>
    <dbReference type="NCBI Taxonomy" id="209559"/>
    <lineage>
        <taxon>Eukaryota</taxon>
        <taxon>Fungi</taxon>
        <taxon>Dikarya</taxon>
        <taxon>Ascomycota</taxon>
        <taxon>Pezizomycotina</taxon>
        <taxon>Eurotiomycetes</taxon>
        <taxon>Eurotiomycetidae</taxon>
        <taxon>Eurotiales</taxon>
        <taxon>Aspergillaceae</taxon>
        <taxon>Aspergillus</taxon>
        <taxon>Aspergillus subgen. Circumdati</taxon>
    </lineage>
</organism>
<protein>
    <submittedName>
        <fullName evidence="2">Uncharacterized protein</fullName>
    </submittedName>
</protein>
<dbReference type="Proteomes" id="UP000326877">
    <property type="component" value="Unassembled WGS sequence"/>
</dbReference>
<dbReference type="EMBL" id="ML735346">
    <property type="protein sequence ID" value="KAE8385057.1"/>
    <property type="molecule type" value="Genomic_DNA"/>
</dbReference>
<feature type="transmembrane region" description="Helical" evidence="1">
    <location>
        <begin position="7"/>
        <end position="24"/>
    </location>
</feature>
<evidence type="ECO:0000313" key="2">
    <source>
        <dbReference type="EMBL" id="KAE8385057.1"/>
    </source>
</evidence>
<keyword evidence="1" id="KW-0812">Transmembrane</keyword>
<keyword evidence="1" id="KW-1133">Transmembrane helix</keyword>
<accession>A0A5N7BU62</accession>
<evidence type="ECO:0000256" key="1">
    <source>
        <dbReference type="SAM" id="Phobius"/>
    </source>
</evidence>
<proteinExistence type="predicted"/>
<feature type="transmembrane region" description="Helical" evidence="1">
    <location>
        <begin position="30"/>
        <end position="49"/>
    </location>
</feature>
<gene>
    <name evidence="2" type="ORF">BDV23DRAFT_165584</name>
</gene>
<sequence>MYNRWADLFFFFFFFFFSFFSFSFSFSFSFFFFFLFSFLFPFFISRATLCSVAQRDWKRKLGLRKSNVLHSSSIK</sequence>